<comment type="caution">
    <text evidence="2">The sequence shown here is derived from an EMBL/GenBank/DDBJ whole genome shotgun (WGS) entry which is preliminary data.</text>
</comment>
<name>A0A843XSY1_COLES</name>
<reference evidence="2" key="1">
    <citation type="submission" date="2017-07" db="EMBL/GenBank/DDBJ databases">
        <title>Taro Niue Genome Assembly and Annotation.</title>
        <authorList>
            <person name="Atibalentja N."/>
            <person name="Keating K."/>
            <person name="Fields C.J."/>
        </authorList>
    </citation>
    <scope>NUCLEOTIDE SEQUENCE</scope>
    <source>
        <strain evidence="2">Niue_2</strain>
        <tissue evidence="2">Leaf</tissue>
    </source>
</reference>
<feature type="region of interest" description="Disordered" evidence="1">
    <location>
        <begin position="70"/>
        <end position="94"/>
    </location>
</feature>
<evidence type="ECO:0000313" key="3">
    <source>
        <dbReference type="Proteomes" id="UP000652761"/>
    </source>
</evidence>
<dbReference type="EMBL" id="NMUH01012287">
    <property type="protein sequence ID" value="MQM22160.1"/>
    <property type="molecule type" value="Genomic_DNA"/>
</dbReference>
<evidence type="ECO:0000256" key="1">
    <source>
        <dbReference type="SAM" id="MobiDB-lite"/>
    </source>
</evidence>
<proteinExistence type="predicted"/>
<gene>
    <name evidence="2" type="ORF">Taro_055208</name>
</gene>
<accession>A0A843XSY1</accession>
<keyword evidence="3" id="KW-1185">Reference proteome</keyword>
<dbReference type="Proteomes" id="UP000652761">
    <property type="component" value="Unassembled WGS sequence"/>
</dbReference>
<dbReference type="AlphaFoldDB" id="A0A843XSY1"/>
<protein>
    <submittedName>
        <fullName evidence="2">Uncharacterized protein</fullName>
    </submittedName>
</protein>
<organism evidence="2 3">
    <name type="scientific">Colocasia esculenta</name>
    <name type="common">Wild taro</name>
    <name type="synonym">Arum esculentum</name>
    <dbReference type="NCBI Taxonomy" id="4460"/>
    <lineage>
        <taxon>Eukaryota</taxon>
        <taxon>Viridiplantae</taxon>
        <taxon>Streptophyta</taxon>
        <taxon>Embryophyta</taxon>
        <taxon>Tracheophyta</taxon>
        <taxon>Spermatophyta</taxon>
        <taxon>Magnoliopsida</taxon>
        <taxon>Liliopsida</taxon>
        <taxon>Araceae</taxon>
        <taxon>Aroideae</taxon>
        <taxon>Colocasieae</taxon>
        <taxon>Colocasia</taxon>
    </lineage>
</organism>
<evidence type="ECO:0000313" key="2">
    <source>
        <dbReference type="EMBL" id="MQM22160.1"/>
    </source>
</evidence>
<sequence length="94" mass="10181">MGGGSTEKERNWRRAPSPNSISVCCCNQRSISTTETFSSHEKGNVEGLSPTWAAPAAGLPCLLCAEDDMDMSPDRQRRPPPGSHMFPTGLSKLF</sequence>